<reference evidence="2" key="1">
    <citation type="journal article" date="2019" name="Int. J. Syst. Evol. Microbiol.">
        <title>The Global Catalogue of Microorganisms (GCM) 10K type strain sequencing project: providing services to taxonomists for standard genome sequencing and annotation.</title>
        <authorList>
            <consortium name="The Broad Institute Genomics Platform"/>
            <consortium name="The Broad Institute Genome Sequencing Center for Infectious Disease"/>
            <person name="Wu L."/>
            <person name="Ma J."/>
        </authorList>
    </citation>
    <scope>NUCLEOTIDE SEQUENCE [LARGE SCALE GENOMIC DNA]</scope>
    <source>
        <strain evidence="2">KACC 11407</strain>
    </source>
</reference>
<dbReference type="PANTHER" id="PTHR38733">
    <property type="entry name" value="PROTEIN MCRC"/>
    <property type="match status" value="1"/>
</dbReference>
<dbReference type="Proteomes" id="UP001596036">
    <property type="component" value="Unassembled WGS sequence"/>
</dbReference>
<gene>
    <name evidence="1" type="ORF">ACFPN1_13730</name>
</gene>
<keyword evidence="2" id="KW-1185">Reference proteome</keyword>
<dbReference type="EMBL" id="JBHSNM010000005">
    <property type="protein sequence ID" value="MFC5571121.1"/>
    <property type="molecule type" value="Genomic_DNA"/>
</dbReference>
<sequence>MKLVTVREHARLTTGPVPAGSLDAAGIPLSAFDWLCREAQRHRAGGAPLVQVEDRRWLRIDNYVGVLESPCGTRIEILPKHVRGESDVATARRVLVRMLREGLRLPRPRISDPTALETFDAPVSEWIIQQFLLELDGLVRRGLRFDYRLVEEEVRFLRGRLQIARQLRQPVGRQHLFQVEHQVFDADRPENRLIAAALLKVAGMTRDPANWRLAHELEHQLAEIQPSQDIAGDFRRWSRDRLMAHYAGIRPWCELVLGDRNPMSALGEWTGRSLLFPMEKVFESFVEACLRRHLPPAAKIRSQAASQYLCHQGKRPMFQLCPDFVIEYEDRKWVVDAKWKLLDETDAAKNYGLSQGDFYQLFAYGQRYLSGTGQLVLVFPASDTFRHSLDTFDMQEGLRLDAIPLDLEGGRFITLEQSPLPFLQGEVH</sequence>
<evidence type="ECO:0000313" key="2">
    <source>
        <dbReference type="Proteomes" id="UP001596036"/>
    </source>
</evidence>
<dbReference type="InterPro" id="IPR019292">
    <property type="entry name" value="McrC"/>
</dbReference>
<proteinExistence type="predicted"/>
<dbReference type="RefSeq" id="WP_386755690.1">
    <property type="nucleotide sequence ID" value="NZ_JBHSNM010000005.1"/>
</dbReference>
<name>A0ABW0SR38_9GAMM</name>
<protein>
    <submittedName>
        <fullName evidence="1">McrC family protein</fullName>
    </submittedName>
</protein>
<dbReference type="Pfam" id="PF10117">
    <property type="entry name" value="McrBC"/>
    <property type="match status" value="1"/>
</dbReference>
<comment type="caution">
    <text evidence="1">The sequence shown here is derived from an EMBL/GenBank/DDBJ whole genome shotgun (WGS) entry which is preliminary data.</text>
</comment>
<evidence type="ECO:0000313" key="1">
    <source>
        <dbReference type="EMBL" id="MFC5571121.1"/>
    </source>
</evidence>
<accession>A0ABW0SR38</accession>
<organism evidence="1 2">
    <name type="scientific">Lysobacter yangpyeongensis</name>
    <dbReference type="NCBI Taxonomy" id="346182"/>
    <lineage>
        <taxon>Bacteria</taxon>
        <taxon>Pseudomonadati</taxon>
        <taxon>Pseudomonadota</taxon>
        <taxon>Gammaproteobacteria</taxon>
        <taxon>Lysobacterales</taxon>
        <taxon>Lysobacteraceae</taxon>
        <taxon>Lysobacter</taxon>
    </lineage>
</organism>
<dbReference type="PANTHER" id="PTHR38733:SF1">
    <property type="entry name" value="TYPE IV METHYL-DIRECTED RESTRICTION ENZYME ECOKMCRBC"/>
    <property type="match status" value="1"/>
</dbReference>